<dbReference type="KEGG" id="npl:FGF80_14990"/>
<feature type="transmembrane region" description="Helical" evidence="1">
    <location>
        <begin position="58"/>
        <end position="77"/>
    </location>
</feature>
<feature type="transmembrane region" description="Helical" evidence="1">
    <location>
        <begin position="367"/>
        <end position="384"/>
    </location>
</feature>
<proteinExistence type="predicted"/>
<dbReference type="GeneID" id="96157333"/>
<feature type="transmembrane region" description="Helical" evidence="1">
    <location>
        <begin position="155"/>
        <end position="177"/>
    </location>
</feature>
<feature type="transmembrane region" description="Helical" evidence="1">
    <location>
        <begin position="405"/>
        <end position="432"/>
    </location>
</feature>
<dbReference type="EMBL" id="CP040637">
    <property type="protein sequence ID" value="QCW04459.1"/>
    <property type="molecule type" value="Genomic_DNA"/>
</dbReference>
<name>A0A4P9THY2_9EURY</name>
<keyword evidence="3" id="KW-1185">Reference proteome</keyword>
<keyword evidence="1" id="KW-1133">Transmembrane helix</keyword>
<feature type="transmembrane region" description="Helical" evidence="1">
    <location>
        <begin position="198"/>
        <end position="222"/>
    </location>
</feature>
<accession>A0A4P9THY2</accession>
<evidence type="ECO:0000256" key="1">
    <source>
        <dbReference type="SAM" id="Phobius"/>
    </source>
</evidence>
<dbReference type="RefSeq" id="WP_138654915.1">
    <property type="nucleotide sequence ID" value="NZ_CP040637.1"/>
</dbReference>
<keyword evidence="1" id="KW-0812">Transmembrane</keyword>
<reference evidence="3" key="1">
    <citation type="submission" date="2019-05" db="EMBL/GenBank/DDBJ databases">
        <title>Complete Genome Sequence and Methylation Pattern of the Halophilic Archaeon Natrinema pallidum BOL6-1.</title>
        <authorList>
            <person name="DasSarma P."/>
            <person name="DasSarma B.P."/>
            <person name="DasSarma S.L."/>
            <person name="Martinez F.L."/>
            <person name="Guzman D."/>
            <person name="Roberts R.J."/>
            <person name="DasSarma S."/>
        </authorList>
    </citation>
    <scope>NUCLEOTIDE SEQUENCE [LARGE SCALE GENOMIC DNA]</scope>
    <source>
        <strain evidence="3">BOL6-1</strain>
    </source>
</reference>
<feature type="transmembrane region" description="Helical" evidence="1">
    <location>
        <begin position="272"/>
        <end position="291"/>
    </location>
</feature>
<feature type="transmembrane region" description="Helical" evidence="1">
    <location>
        <begin position="116"/>
        <end position="135"/>
    </location>
</feature>
<dbReference type="AlphaFoldDB" id="A0A4P9THY2"/>
<feature type="transmembrane region" description="Helical" evidence="1">
    <location>
        <begin position="303"/>
        <end position="324"/>
    </location>
</feature>
<dbReference type="Proteomes" id="UP000307562">
    <property type="component" value="Chromosome"/>
</dbReference>
<evidence type="ECO:0000313" key="3">
    <source>
        <dbReference type="Proteomes" id="UP000307562"/>
    </source>
</evidence>
<gene>
    <name evidence="2" type="ORF">FGF80_14990</name>
</gene>
<feature type="transmembrane region" description="Helical" evidence="1">
    <location>
        <begin position="20"/>
        <end position="46"/>
    </location>
</feature>
<keyword evidence="1" id="KW-0472">Membrane</keyword>
<sequence length="460" mass="44057">MSPPDDRLPTTVTRGLVLAALVGTLALAVSQPIVAAGVPIGLGLAVAVGAAGGSNRRVALGAALLPVVVLAGVATVGLAGTPIAGLVAVVGAALAAAVCGVVCGQPTAVALMRTGGAALCASVLAGGSALVAIGIDTVGGIQAALTTALWLTGDGVFGLLVALIVAPVAVVAALLVVPPAAVTVPSRYDSYVTSRNALAKLIGIAAAVAIGGLSILTVGSMLVPTLEPVVEAVTGSAAVRGLLAAVTGTALLGVAVAVIARSVWRQTGGRRNAAVAIVAGTLPGVGLPFAAAIRSGGIGTTTVATLFGAAAAALGVGWLAAWLYEGVVGRNEATNPETAVAAALAAGGVVSGASVDTATLSLELMRAGVATFVPIAAALFAYDVGRYGRTLAREIGAEASRRPQLVRLGWSGGVAAVGVPVGALGMAGATAFAPTLSVPATAGVIVAVAAVVGGTWVLVR</sequence>
<feature type="transmembrane region" description="Helical" evidence="1">
    <location>
        <begin position="336"/>
        <end position="355"/>
    </location>
</feature>
<feature type="transmembrane region" description="Helical" evidence="1">
    <location>
        <begin position="438"/>
        <end position="459"/>
    </location>
</feature>
<protein>
    <submittedName>
        <fullName evidence="2">Uncharacterized protein</fullName>
    </submittedName>
</protein>
<feature type="transmembrane region" description="Helical" evidence="1">
    <location>
        <begin position="242"/>
        <end position="260"/>
    </location>
</feature>
<feature type="transmembrane region" description="Helical" evidence="1">
    <location>
        <begin position="83"/>
        <end position="104"/>
    </location>
</feature>
<organism evidence="2 3">
    <name type="scientific">Natrinema pallidum</name>
    <dbReference type="NCBI Taxonomy" id="69527"/>
    <lineage>
        <taxon>Archaea</taxon>
        <taxon>Methanobacteriati</taxon>
        <taxon>Methanobacteriota</taxon>
        <taxon>Stenosarchaea group</taxon>
        <taxon>Halobacteria</taxon>
        <taxon>Halobacteriales</taxon>
        <taxon>Natrialbaceae</taxon>
        <taxon>Natrinema</taxon>
    </lineage>
</organism>
<evidence type="ECO:0000313" key="2">
    <source>
        <dbReference type="EMBL" id="QCW04459.1"/>
    </source>
</evidence>